<comment type="similarity">
    <text evidence="1 3">Belongs to the short-chain dehydrogenases/reductases (SDR) family.</text>
</comment>
<dbReference type="Pfam" id="PF00106">
    <property type="entry name" value="adh_short"/>
    <property type="match status" value="1"/>
</dbReference>
<organism evidence="4 5">
    <name type="scientific">Kineococcus radiotolerans (strain ATCC BAA-149 / DSM 14245 / SRS30216)</name>
    <dbReference type="NCBI Taxonomy" id="266940"/>
    <lineage>
        <taxon>Bacteria</taxon>
        <taxon>Bacillati</taxon>
        <taxon>Actinomycetota</taxon>
        <taxon>Actinomycetes</taxon>
        <taxon>Kineosporiales</taxon>
        <taxon>Kineosporiaceae</taxon>
        <taxon>Kineococcus</taxon>
    </lineage>
</organism>
<name>A6W628_KINRD</name>
<dbReference type="KEGG" id="kra:Krad_0779"/>
<dbReference type="Gene3D" id="3.40.50.720">
    <property type="entry name" value="NAD(P)-binding Rossmann-like Domain"/>
    <property type="match status" value="1"/>
</dbReference>
<dbReference type="SUPFAM" id="SSF51735">
    <property type="entry name" value="NAD(P)-binding Rossmann-fold domains"/>
    <property type="match status" value="1"/>
</dbReference>
<dbReference type="PIRSF" id="PIRSF000126">
    <property type="entry name" value="11-beta-HSD1"/>
    <property type="match status" value="1"/>
</dbReference>
<dbReference type="InterPro" id="IPR036291">
    <property type="entry name" value="NAD(P)-bd_dom_sf"/>
</dbReference>
<evidence type="ECO:0000256" key="3">
    <source>
        <dbReference type="RuleBase" id="RU000363"/>
    </source>
</evidence>
<dbReference type="EMBL" id="CP000750">
    <property type="protein sequence ID" value="ABS02267.1"/>
    <property type="molecule type" value="Genomic_DNA"/>
</dbReference>
<dbReference type="PRINTS" id="PR00080">
    <property type="entry name" value="SDRFAMILY"/>
</dbReference>
<dbReference type="PRINTS" id="PR00081">
    <property type="entry name" value="GDHRDH"/>
</dbReference>
<dbReference type="AlphaFoldDB" id="A6W628"/>
<proteinExistence type="inferred from homology"/>
<dbReference type="Proteomes" id="UP000001116">
    <property type="component" value="Chromosome"/>
</dbReference>
<evidence type="ECO:0000313" key="4">
    <source>
        <dbReference type="EMBL" id="ABS02267.1"/>
    </source>
</evidence>
<gene>
    <name evidence="4" type="ordered locus">Krad_0779</name>
</gene>
<dbReference type="OrthoDB" id="9810734at2"/>
<keyword evidence="5" id="KW-1185">Reference proteome</keyword>
<evidence type="ECO:0000313" key="5">
    <source>
        <dbReference type="Proteomes" id="UP000001116"/>
    </source>
</evidence>
<evidence type="ECO:0000256" key="2">
    <source>
        <dbReference type="ARBA" id="ARBA00023002"/>
    </source>
</evidence>
<reference evidence="5" key="1">
    <citation type="journal article" date="2008" name="PLoS ONE">
        <title>Survival in nuclear waste, extreme resistance, and potential applications gleaned from the genome sequence of Kineococcus radiotolerans SRS30216.</title>
        <authorList>
            <person name="Bagwell C.E."/>
            <person name="Bhat S."/>
            <person name="Hawkins G.M."/>
            <person name="Smith B.W."/>
            <person name="Biswas T."/>
            <person name="Hoover T.R."/>
            <person name="Saunders E."/>
            <person name="Han C.S."/>
            <person name="Tsodikov O.V."/>
            <person name="Shimkets L.J."/>
        </authorList>
    </citation>
    <scope>NUCLEOTIDE SEQUENCE [LARGE SCALE GENOMIC DNA]</scope>
    <source>
        <strain evidence="5">ATCC BAA-149 / DSM 14245 / SRS30216</strain>
    </source>
</reference>
<evidence type="ECO:0000256" key="1">
    <source>
        <dbReference type="ARBA" id="ARBA00006484"/>
    </source>
</evidence>
<keyword evidence="2" id="KW-0560">Oxidoreductase</keyword>
<sequence>MCHIVPSGRVPTPSPARQELTVDVTGSTALITGASGGIGAGIARALAARGADLVLVARSADKLEALAADLRARHGRDVLVVPLDLSTPGAGARVQEALSGRTVDVLVNNAGFGVTGRLAETEDPDRLSAMITLNCTTLTDLTARFLPAMVQRRRGAVVNIASMAAYLPAPGFAAYAATKAFVLSLSQALWAETRGTGVRVAALSPTVTDTGFFDVAGENASGGMRRRSVDQVVATFLDTLDGDRPVVVDGRRNEVLAAAAHLVPRGPLLRLVGPRFADRVATAPAG</sequence>
<protein>
    <submittedName>
        <fullName evidence="4">Short-chain dehydrogenase/reductase SDR</fullName>
    </submittedName>
</protein>
<dbReference type="STRING" id="266940.Krad_0779"/>
<dbReference type="GO" id="GO:0016491">
    <property type="term" value="F:oxidoreductase activity"/>
    <property type="evidence" value="ECO:0007669"/>
    <property type="project" value="UniProtKB-KW"/>
</dbReference>
<dbReference type="InterPro" id="IPR002347">
    <property type="entry name" value="SDR_fam"/>
</dbReference>
<dbReference type="PANTHER" id="PTHR43086:SF3">
    <property type="entry name" value="NADP-DEPENDENT 3-HYDROXY ACID DEHYDROGENASE YDFG"/>
    <property type="match status" value="1"/>
</dbReference>
<dbReference type="HOGENOM" id="CLU_010194_2_1_11"/>
<dbReference type="PANTHER" id="PTHR43086">
    <property type="entry name" value="VERY-LONG-CHAIN 3-OXOOACYL-COA REDUCTASE"/>
    <property type="match status" value="1"/>
</dbReference>
<dbReference type="eggNOG" id="COG0300">
    <property type="taxonomic scope" value="Bacteria"/>
</dbReference>
<accession>A6W628</accession>